<gene>
    <name evidence="3" type="primary">gcvPA</name>
    <name evidence="3" type="ORF">OB960_11355</name>
</gene>
<dbReference type="EMBL" id="JAOPKA010000006">
    <property type="protein sequence ID" value="MCU4741993.1"/>
    <property type="molecule type" value="Genomic_DNA"/>
</dbReference>
<evidence type="ECO:0000256" key="1">
    <source>
        <dbReference type="ARBA" id="ARBA00023002"/>
    </source>
</evidence>
<evidence type="ECO:0000313" key="4">
    <source>
        <dbReference type="Proteomes" id="UP001321018"/>
    </source>
</evidence>
<dbReference type="InterPro" id="IPR015424">
    <property type="entry name" value="PyrdxlP-dep_Trfase"/>
</dbReference>
<dbReference type="Proteomes" id="UP001321018">
    <property type="component" value="Unassembled WGS sequence"/>
</dbReference>
<dbReference type="InterPro" id="IPR015421">
    <property type="entry name" value="PyrdxlP-dep_Trfase_major"/>
</dbReference>
<dbReference type="RefSeq" id="WP_338003828.1">
    <property type="nucleotide sequence ID" value="NZ_JAOPKA010000006.1"/>
</dbReference>
<comment type="caution">
    <text evidence="3">The sequence shown here is derived from an EMBL/GenBank/DDBJ whole genome shotgun (WGS) entry which is preliminary data.</text>
</comment>
<dbReference type="Gene3D" id="3.40.640.10">
    <property type="entry name" value="Type I PLP-dependent aspartate aminotransferase-like (Major domain)"/>
    <property type="match status" value="1"/>
</dbReference>
<evidence type="ECO:0000313" key="3">
    <source>
        <dbReference type="EMBL" id="MCU4741993.1"/>
    </source>
</evidence>
<name>A0AAP2YZW8_9EURY</name>
<accession>A0AAP2YZW8</accession>
<sequence>MHGSHTTGSPYAPHTDDETAAMLEAVDVDSVEDLFDIPDEVRFDGAFDIDARTERETRQLVGSILDRNDDLVELLGRGHYGYYIPSLVDHLADRSEFLTSYTQYQPEVSQGFLQALFEYQSLLVELTGLAVANCSMYDAATALGEAATLADRTRKTSGHRVLVPDILREGRRSTLENYVAGTDLEIETYATAASTVDVSALESQLAEDVVMVYAENPTVRGAIEERLSEIGGLAADADALFVLGSDPVALSLLQKPSDVGADVVVGDASVLGLPTSYGMGLGLFATDERFLRQVPGRLVGASEDATDRRAFTLTLQTREQHIRRERATSNICTNQAWVALRSAIHAATLGPSGLVELAARDVTRAESLAERVDELVGVKAPVDDRHHIREFVARIDQPARPIADDLADRGFAVHVVGDHEIQVCVAGVDDETLEEFVAAFTEVTR</sequence>
<dbReference type="Gene3D" id="3.90.1150.10">
    <property type="entry name" value="Aspartate Aminotransferase, domain 1"/>
    <property type="match status" value="1"/>
</dbReference>
<dbReference type="AlphaFoldDB" id="A0AAP2YZW8"/>
<reference evidence="3" key="1">
    <citation type="submission" date="2022-09" db="EMBL/GenBank/DDBJ databases">
        <title>Enrichment on poylsaccharides allowed isolation of novel metabolic and taxonomic groups of Haloarchaea.</title>
        <authorList>
            <person name="Sorokin D.Y."/>
            <person name="Elcheninov A.G."/>
            <person name="Khizhniak T.V."/>
            <person name="Kolganova T.V."/>
            <person name="Kublanov I.V."/>
        </authorList>
    </citation>
    <scope>NUCLEOTIDE SEQUENCE</scope>
    <source>
        <strain evidence="3">AArc-xg1-1</strain>
    </source>
</reference>
<keyword evidence="1 3" id="KW-0560">Oxidoreductase</keyword>
<protein>
    <submittedName>
        <fullName evidence="3">Aminomethyl-transferring glycine dehydrogenase subunit GcvPA</fullName>
        <ecNumber evidence="3">1.4.4.2</ecNumber>
    </submittedName>
</protein>
<dbReference type="InterPro" id="IPR049315">
    <property type="entry name" value="GDC-P_N"/>
</dbReference>
<dbReference type="SUPFAM" id="SSF53383">
    <property type="entry name" value="PLP-dependent transferases"/>
    <property type="match status" value="1"/>
</dbReference>
<dbReference type="PANTHER" id="PTHR42806:SF1">
    <property type="entry name" value="GLYCINE DEHYDROGENASE (DECARBOXYLATING)"/>
    <property type="match status" value="1"/>
</dbReference>
<dbReference type="GO" id="GO:0009116">
    <property type="term" value="P:nucleoside metabolic process"/>
    <property type="evidence" value="ECO:0007669"/>
    <property type="project" value="InterPro"/>
</dbReference>
<feature type="domain" description="Glycine cleavage system P-protein N-terminal" evidence="2">
    <location>
        <begin position="11"/>
        <end position="395"/>
    </location>
</feature>
<dbReference type="InterPro" id="IPR015422">
    <property type="entry name" value="PyrdxlP-dep_Trfase_small"/>
</dbReference>
<dbReference type="GO" id="GO:0004375">
    <property type="term" value="F:glycine dehydrogenase (decarboxylating) activity"/>
    <property type="evidence" value="ECO:0007669"/>
    <property type="project" value="UniProtKB-EC"/>
</dbReference>
<dbReference type="Pfam" id="PF02347">
    <property type="entry name" value="GDC-P"/>
    <property type="match status" value="1"/>
</dbReference>
<dbReference type="NCBIfam" id="NF001696">
    <property type="entry name" value="PRK00451.1"/>
    <property type="match status" value="1"/>
</dbReference>
<dbReference type="InterPro" id="IPR023010">
    <property type="entry name" value="GcvPA"/>
</dbReference>
<dbReference type="PANTHER" id="PTHR42806">
    <property type="entry name" value="GLYCINE CLEAVAGE SYSTEM P-PROTEIN"/>
    <property type="match status" value="1"/>
</dbReference>
<proteinExistence type="predicted"/>
<organism evidence="3 4">
    <name type="scientific">Natronoglomus mannanivorans</name>
    <dbReference type="NCBI Taxonomy" id="2979990"/>
    <lineage>
        <taxon>Archaea</taxon>
        <taxon>Methanobacteriati</taxon>
        <taxon>Methanobacteriota</taxon>
        <taxon>Stenosarchaea group</taxon>
        <taxon>Halobacteria</taxon>
        <taxon>Halobacteriales</taxon>
        <taxon>Natrialbaceae</taxon>
        <taxon>Natronoglomus</taxon>
    </lineage>
</organism>
<evidence type="ECO:0000259" key="2">
    <source>
        <dbReference type="Pfam" id="PF02347"/>
    </source>
</evidence>
<dbReference type="EC" id="1.4.4.2" evidence="3"/>